<dbReference type="InterPro" id="IPR004561">
    <property type="entry name" value="IsoChor_synthase"/>
</dbReference>
<dbReference type="PANTHER" id="PTHR42839:SF2">
    <property type="entry name" value="ISOCHORISMATE SYNTHASE ENTC"/>
    <property type="match status" value="1"/>
</dbReference>
<evidence type="ECO:0000256" key="1">
    <source>
        <dbReference type="ARBA" id="ARBA00000799"/>
    </source>
</evidence>
<evidence type="ECO:0000259" key="6">
    <source>
        <dbReference type="Pfam" id="PF00425"/>
    </source>
</evidence>
<evidence type="ECO:0000256" key="2">
    <source>
        <dbReference type="ARBA" id="ARBA00005297"/>
    </source>
</evidence>
<organism evidence="7 8">
    <name type="scientific">Aequorivita vitellina</name>
    <dbReference type="NCBI Taxonomy" id="2874475"/>
    <lineage>
        <taxon>Bacteria</taxon>
        <taxon>Pseudomonadati</taxon>
        <taxon>Bacteroidota</taxon>
        <taxon>Flavobacteriia</taxon>
        <taxon>Flavobacteriales</taxon>
        <taxon>Flavobacteriaceae</taxon>
        <taxon>Aequorivita</taxon>
    </lineage>
</organism>
<dbReference type="PANTHER" id="PTHR42839">
    <property type="entry name" value="ISOCHORISMATE SYNTHASE ENTC"/>
    <property type="match status" value="1"/>
</dbReference>
<dbReference type="GO" id="GO:0008909">
    <property type="term" value="F:isochorismate synthase activity"/>
    <property type="evidence" value="ECO:0007669"/>
    <property type="project" value="UniProtKB-EC"/>
</dbReference>
<comment type="similarity">
    <text evidence="2">Belongs to the isochorismate synthase family.</text>
</comment>
<protein>
    <recommendedName>
        <fullName evidence="3">isochorismate synthase</fullName>
        <ecNumber evidence="3">5.4.4.2</ecNumber>
    </recommendedName>
    <alternativeName>
        <fullName evidence="5">Isochorismate mutase</fullName>
    </alternativeName>
</protein>
<dbReference type="SUPFAM" id="SSF56322">
    <property type="entry name" value="ADC synthase"/>
    <property type="match status" value="1"/>
</dbReference>
<accession>A0A9X1U2A8</accession>
<dbReference type="Proteomes" id="UP001139461">
    <property type="component" value="Unassembled WGS sequence"/>
</dbReference>
<evidence type="ECO:0000256" key="5">
    <source>
        <dbReference type="ARBA" id="ARBA00041564"/>
    </source>
</evidence>
<dbReference type="AlphaFoldDB" id="A0A9X1U2A8"/>
<dbReference type="EMBL" id="JAIRBA010000006">
    <property type="protein sequence ID" value="MCG2418368.1"/>
    <property type="molecule type" value="Genomic_DNA"/>
</dbReference>
<dbReference type="Gene3D" id="3.60.120.10">
    <property type="entry name" value="Anthranilate synthase"/>
    <property type="match status" value="1"/>
</dbReference>
<keyword evidence="4 7" id="KW-0413">Isomerase</keyword>
<dbReference type="EC" id="5.4.4.2" evidence="3"/>
<evidence type="ECO:0000313" key="7">
    <source>
        <dbReference type="EMBL" id="MCG2418368.1"/>
    </source>
</evidence>
<reference evidence="7" key="1">
    <citation type="submission" date="2021-09" db="EMBL/GenBank/DDBJ databases">
        <title>Genome of Aequorivita sp. strain F47161.</title>
        <authorList>
            <person name="Wang Y."/>
        </authorList>
    </citation>
    <scope>NUCLEOTIDE SEQUENCE</scope>
    <source>
        <strain evidence="7">F47161</strain>
    </source>
</reference>
<feature type="domain" description="Chorismate-utilising enzyme C-terminal" evidence="6">
    <location>
        <begin position="97"/>
        <end position="342"/>
    </location>
</feature>
<dbReference type="NCBIfam" id="TIGR00543">
    <property type="entry name" value="isochor_syn"/>
    <property type="match status" value="1"/>
</dbReference>
<gene>
    <name evidence="7" type="ORF">K8089_04980</name>
</gene>
<evidence type="ECO:0000256" key="4">
    <source>
        <dbReference type="ARBA" id="ARBA00023235"/>
    </source>
</evidence>
<dbReference type="InterPro" id="IPR015890">
    <property type="entry name" value="Chorismate_C"/>
</dbReference>
<dbReference type="Pfam" id="PF00425">
    <property type="entry name" value="Chorismate_bind"/>
    <property type="match status" value="1"/>
</dbReference>
<dbReference type="RefSeq" id="WP_237602184.1">
    <property type="nucleotide sequence ID" value="NZ_JAIRBA010000006.1"/>
</dbReference>
<comment type="caution">
    <text evidence="7">The sequence shown here is derived from an EMBL/GenBank/DDBJ whole genome shotgun (WGS) entry which is preliminary data.</text>
</comment>
<keyword evidence="8" id="KW-1185">Reference proteome</keyword>
<evidence type="ECO:0000313" key="8">
    <source>
        <dbReference type="Proteomes" id="UP001139461"/>
    </source>
</evidence>
<sequence length="354" mass="39772">MDLQLFTQKISDHLKEELPFVLYARPQQNTISALLQKSKTLFKIDELATNGFVLAPFEYENTACFIPESDSEKIETELQNPSVELKSLEIAENDTEKDEYTTLVSKVIDNIKYRKAKKIVVSRSKDFHLNKFSFGTLLTSLFSTYPQAFRYIWYHPQTGLWCGATPETLVQVENNTFKTMALAGTQPYTNNEVVWGPKELDEQQLVTDAITTSLQRVTSILKVSNPHTHRAGSLLHLRTDISGVLKNGKTTLTKIAAALHPTPAICGAPKKFAKEFILENEGYNRAFYTGFLGPIQDNGASASLMVNLRCMQIENNTAHLFVGGGITIGSKPLEEWQETQNKMQTMLQVLTPML</sequence>
<proteinExistence type="inferred from homology"/>
<comment type="catalytic activity">
    <reaction evidence="1">
        <text>chorismate = isochorismate</text>
        <dbReference type="Rhea" id="RHEA:18985"/>
        <dbReference type="ChEBI" id="CHEBI:29748"/>
        <dbReference type="ChEBI" id="CHEBI:29780"/>
        <dbReference type="EC" id="5.4.4.2"/>
    </reaction>
</comment>
<dbReference type="InterPro" id="IPR005801">
    <property type="entry name" value="ADC_synthase"/>
</dbReference>
<name>A0A9X1U2A8_9FLAO</name>
<evidence type="ECO:0000256" key="3">
    <source>
        <dbReference type="ARBA" id="ARBA00012824"/>
    </source>
</evidence>